<dbReference type="Pfam" id="PF03861">
    <property type="entry name" value="ANTAR"/>
    <property type="match status" value="1"/>
</dbReference>
<dbReference type="AlphaFoldDB" id="A0A2G3PR37"/>
<comment type="caution">
    <text evidence="2">The sequence shown here is derived from an EMBL/GenBank/DDBJ whole genome shotgun (WGS) entry which is preliminary data.</text>
</comment>
<feature type="domain" description="ANTAR" evidence="1">
    <location>
        <begin position="1"/>
        <end position="58"/>
    </location>
</feature>
<dbReference type="InterPro" id="IPR036388">
    <property type="entry name" value="WH-like_DNA-bd_sf"/>
</dbReference>
<dbReference type="Proteomes" id="UP000225108">
    <property type="component" value="Unassembled WGS sequence"/>
</dbReference>
<dbReference type="Gene3D" id="1.10.10.10">
    <property type="entry name" value="Winged helix-like DNA-binding domain superfamily/Winged helix DNA-binding domain"/>
    <property type="match status" value="1"/>
</dbReference>
<name>A0A2G3PR37_WILMA</name>
<proteinExistence type="predicted"/>
<dbReference type="EMBL" id="PEBD01000004">
    <property type="protein sequence ID" value="PHV68319.1"/>
    <property type="molecule type" value="Genomic_DNA"/>
</dbReference>
<evidence type="ECO:0000259" key="1">
    <source>
        <dbReference type="PROSITE" id="PS50921"/>
    </source>
</evidence>
<sequence length="70" mass="7798">MGTSSELNGVLSERHVIAIAVGMLMQRCKLRRVDAARRLKQVATVSKVSVFHAASELIDSHPRPLRPEYN</sequence>
<dbReference type="InterPro" id="IPR005561">
    <property type="entry name" value="ANTAR"/>
</dbReference>
<dbReference type="SMART" id="SM01012">
    <property type="entry name" value="ANTAR"/>
    <property type="match status" value="1"/>
</dbReference>
<dbReference type="PROSITE" id="PS50921">
    <property type="entry name" value="ANTAR"/>
    <property type="match status" value="1"/>
</dbReference>
<accession>A0A2G3PR37</accession>
<evidence type="ECO:0000313" key="3">
    <source>
        <dbReference type="Proteomes" id="UP000225108"/>
    </source>
</evidence>
<protein>
    <recommendedName>
        <fullName evidence="1">ANTAR domain-containing protein</fullName>
    </recommendedName>
</protein>
<dbReference type="GO" id="GO:0003723">
    <property type="term" value="F:RNA binding"/>
    <property type="evidence" value="ECO:0007669"/>
    <property type="project" value="InterPro"/>
</dbReference>
<evidence type="ECO:0000313" key="2">
    <source>
        <dbReference type="EMBL" id="PHV68319.1"/>
    </source>
</evidence>
<gene>
    <name evidence="2" type="ORF">CSW57_03545</name>
</gene>
<organism evidence="2 3">
    <name type="scientific">Williamsia marianensis</name>
    <dbReference type="NCBI Taxonomy" id="85044"/>
    <lineage>
        <taxon>Bacteria</taxon>
        <taxon>Bacillati</taxon>
        <taxon>Actinomycetota</taxon>
        <taxon>Actinomycetes</taxon>
        <taxon>Mycobacteriales</taxon>
        <taxon>Nocardiaceae</taxon>
        <taxon>Williamsia</taxon>
    </lineage>
</organism>
<reference evidence="2 3" key="1">
    <citation type="submission" date="2017-10" db="EMBL/GenBank/DDBJ databases">
        <title>The draft genome sequence of Williamsia sp. BULT 1.1 isolated from the semi-arid grassland soils from South Africa.</title>
        <authorList>
            <person name="Kabwe M.H."/>
            <person name="Govender N."/>
            <person name="Mutseka Lunga P."/>
            <person name="Vikram S."/>
            <person name="Makhalanyane T.P."/>
        </authorList>
    </citation>
    <scope>NUCLEOTIDE SEQUENCE [LARGE SCALE GENOMIC DNA]</scope>
    <source>
        <strain evidence="2 3">BULT 1.1</strain>
    </source>
</reference>
<dbReference type="RefSeq" id="WP_099381460.1">
    <property type="nucleotide sequence ID" value="NZ_PEBD01000004.1"/>
</dbReference>